<accession>A0A8E2FBT9</accession>
<evidence type="ECO:0008006" key="6">
    <source>
        <dbReference type="Google" id="ProtNLM"/>
    </source>
</evidence>
<comment type="similarity">
    <text evidence="1">Belongs to the DCC1 family.</text>
</comment>
<dbReference type="PANTHER" id="PTHR13395">
    <property type="entry name" value="SISTER CHROMATID COHESION PROTEIN DCC1-RELATED"/>
    <property type="match status" value="1"/>
</dbReference>
<dbReference type="GO" id="GO:0031390">
    <property type="term" value="C:Ctf18 RFC-like complex"/>
    <property type="evidence" value="ECO:0007669"/>
    <property type="project" value="InterPro"/>
</dbReference>
<feature type="compositionally biased region" description="Basic residues" evidence="3">
    <location>
        <begin position="330"/>
        <end position="344"/>
    </location>
</feature>
<evidence type="ECO:0000256" key="2">
    <source>
        <dbReference type="ARBA" id="ARBA00022705"/>
    </source>
</evidence>
<organism evidence="4 5">
    <name type="scientific">Glonium stellatum</name>
    <dbReference type="NCBI Taxonomy" id="574774"/>
    <lineage>
        <taxon>Eukaryota</taxon>
        <taxon>Fungi</taxon>
        <taxon>Dikarya</taxon>
        <taxon>Ascomycota</taxon>
        <taxon>Pezizomycotina</taxon>
        <taxon>Dothideomycetes</taxon>
        <taxon>Pleosporomycetidae</taxon>
        <taxon>Gloniales</taxon>
        <taxon>Gloniaceae</taxon>
        <taxon>Glonium</taxon>
    </lineage>
</organism>
<sequence>MAAQDEGAIPFSIAHDQQQFRLLELPPALLDLIASPDPPVLSIKSQAAPIPAGTPSSKPAYAVLCTSNKTFQLRQVQTSNSVFVTQPVYKAQDDDIALPGLAAIATCTATLELHPVVGSAIPYLKSVLPVYDISEDITNAVGNSQSKSRLFLDIPLSDDECEAGWQELVAFELDSSSFRPSAKTLLQIWQSINAAALAEGISLGSQFLTENLHKAIEDEGYPPSLLNSLLGGLVAEDESFISAWTCLDAKKCVRWVGKIVLEVKGGNSGLLTADFLDAWKDCLPEAWREEAELEAIHGSYVLPTSTTIASKGDLENNEKEPSESSAKTASSRKWHEKFARARRR</sequence>
<evidence type="ECO:0000256" key="1">
    <source>
        <dbReference type="ARBA" id="ARBA00007017"/>
    </source>
</evidence>
<evidence type="ECO:0000313" key="5">
    <source>
        <dbReference type="Proteomes" id="UP000250140"/>
    </source>
</evidence>
<dbReference type="Pfam" id="PF09724">
    <property type="entry name" value="Dcc1"/>
    <property type="match status" value="1"/>
</dbReference>
<dbReference type="Proteomes" id="UP000250140">
    <property type="component" value="Unassembled WGS sequence"/>
</dbReference>
<dbReference type="GO" id="GO:0006260">
    <property type="term" value="P:DNA replication"/>
    <property type="evidence" value="ECO:0007669"/>
    <property type="project" value="UniProtKB-KW"/>
</dbReference>
<keyword evidence="5" id="KW-1185">Reference proteome</keyword>
<evidence type="ECO:0000313" key="4">
    <source>
        <dbReference type="EMBL" id="OCL14124.1"/>
    </source>
</evidence>
<protein>
    <recommendedName>
        <fullName evidence="6">Sister chromatid cohesion protein Dcc1</fullName>
    </recommendedName>
</protein>
<reference evidence="4 5" key="1">
    <citation type="journal article" date="2016" name="Nat. Commun.">
        <title>Ectomycorrhizal ecology is imprinted in the genome of the dominant symbiotic fungus Cenococcum geophilum.</title>
        <authorList>
            <consortium name="DOE Joint Genome Institute"/>
            <person name="Peter M."/>
            <person name="Kohler A."/>
            <person name="Ohm R.A."/>
            <person name="Kuo A."/>
            <person name="Krutzmann J."/>
            <person name="Morin E."/>
            <person name="Arend M."/>
            <person name="Barry K.W."/>
            <person name="Binder M."/>
            <person name="Choi C."/>
            <person name="Clum A."/>
            <person name="Copeland A."/>
            <person name="Grisel N."/>
            <person name="Haridas S."/>
            <person name="Kipfer T."/>
            <person name="LaButti K."/>
            <person name="Lindquist E."/>
            <person name="Lipzen A."/>
            <person name="Maire R."/>
            <person name="Meier B."/>
            <person name="Mihaltcheva S."/>
            <person name="Molinier V."/>
            <person name="Murat C."/>
            <person name="Poggeler S."/>
            <person name="Quandt C.A."/>
            <person name="Sperisen C."/>
            <person name="Tritt A."/>
            <person name="Tisserant E."/>
            <person name="Crous P.W."/>
            <person name="Henrissat B."/>
            <person name="Nehls U."/>
            <person name="Egli S."/>
            <person name="Spatafora J.W."/>
            <person name="Grigoriev I.V."/>
            <person name="Martin F.M."/>
        </authorList>
    </citation>
    <scope>NUCLEOTIDE SEQUENCE [LARGE SCALE GENOMIC DNA]</scope>
    <source>
        <strain evidence="4 5">CBS 207.34</strain>
    </source>
</reference>
<gene>
    <name evidence="4" type="ORF">AOQ84DRAFT_371572</name>
</gene>
<feature type="region of interest" description="Disordered" evidence="3">
    <location>
        <begin position="310"/>
        <end position="344"/>
    </location>
</feature>
<name>A0A8E2FBT9_9PEZI</name>
<dbReference type="GO" id="GO:0000785">
    <property type="term" value="C:chromatin"/>
    <property type="evidence" value="ECO:0007669"/>
    <property type="project" value="TreeGrafter"/>
</dbReference>
<dbReference type="AlphaFoldDB" id="A0A8E2FBT9"/>
<evidence type="ECO:0000256" key="3">
    <source>
        <dbReference type="SAM" id="MobiDB-lite"/>
    </source>
</evidence>
<keyword evidence="2" id="KW-0235">DNA replication</keyword>
<dbReference type="GO" id="GO:0034088">
    <property type="term" value="P:maintenance of mitotic sister chromatid cohesion"/>
    <property type="evidence" value="ECO:0007669"/>
    <property type="project" value="TreeGrafter"/>
</dbReference>
<dbReference type="EMBL" id="KV748615">
    <property type="protein sequence ID" value="OCL14124.1"/>
    <property type="molecule type" value="Genomic_DNA"/>
</dbReference>
<dbReference type="OrthoDB" id="5199543at2759"/>
<proteinExistence type="inferred from homology"/>
<dbReference type="InterPro" id="IPR019128">
    <property type="entry name" value="Dcc1"/>
</dbReference>
<dbReference type="PANTHER" id="PTHR13395:SF6">
    <property type="entry name" value="SISTER CHROMATID COHESION PROTEIN DCC1"/>
    <property type="match status" value="1"/>
</dbReference>
<dbReference type="GO" id="GO:0000775">
    <property type="term" value="C:chromosome, centromeric region"/>
    <property type="evidence" value="ECO:0007669"/>
    <property type="project" value="TreeGrafter"/>
</dbReference>
<feature type="compositionally biased region" description="Basic and acidic residues" evidence="3">
    <location>
        <begin position="312"/>
        <end position="322"/>
    </location>
</feature>